<accession>A0A7R7TCT3</accession>
<feature type="region of interest" description="Disordered" evidence="1">
    <location>
        <begin position="1"/>
        <end position="70"/>
    </location>
</feature>
<proteinExistence type="predicted"/>
<evidence type="ECO:0000256" key="1">
    <source>
        <dbReference type="SAM" id="MobiDB-lite"/>
    </source>
</evidence>
<dbReference type="AlphaFoldDB" id="A0A7R7TCT3"/>
<protein>
    <submittedName>
        <fullName evidence="2">Uncharacterized protein</fullName>
    </submittedName>
</protein>
<sequence>MALQAHPLQAQAPKEVPPHLPHLPPEAQEGKPALHRPLKQGRKAEEEGETQKPEEKTPPPPHPLQDRGRG</sequence>
<dbReference type="EMBL" id="AP024270">
    <property type="protein sequence ID" value="BCP65639.1"/>
    <property type="molecule type" value="Genomic_DNA"/>
</dbReference>
<gene>
    <name evidence="2" type="ORF">TthHB5018_05730</name>
</gene>
<name>A0A7R7TCT3_THETH</name>
<reference evidence="3" key="1">
    <citation type="submission" date="2021-01" db="EMBL/GenBank/DDBJ databases">
        <title>Complete Genome Sequence of Thermus thermophilus Strain HB5018, Isolated from Mine Onsen Hot Spring.</title>
        <authorList>
            <person name="Miyazaki K."/>
            <person name="Moriya T."/>
            <person name="Nemoto N."/>
            <person name="Oshima T."/>
            <person name="Yura K."/>
            <person name="Bessho Y."/>
        </authorList>
    </citation>
    <scope>NUCLEOTIDE SEQUENCE [LARGE SCALE GENOMIC DNA]</scope>
    <source>
        <strain evidence="3">HB5018</strain>
    </source>
</reference>
<organism evidence="2 3">
    <name type="scientific">Thermus thermophilus</name>
    <dbReference type="NCBI Taxonomy" id="274"/>
    <lineage>
        <taxon>Bacteria</taxon>
        <taxon>Thermotogati</taxon>
        <taxon>Deinococcota</taxon>
        <taxon>Deinococci</taxon>
        <taxon>Thermales</taxon>
        <taxon>Thermaceae</taxon>
        <taxon>Thermus</taxon>
    </lineage>
</organism>
<feature type="compositionally biased region" description="Basic and acidic residues" evidence="1">
    <location>
        <begin position="42"/>
        <end position="57"/>
    </location>
</feature>
<dbReference type="Proteomes" id="UP000596099">
    <property type="component" value="Chromosome"/>
</dbReference>
<feature type="compositionally biased region" description="Low complexity" evidence="1">
    <location>
        <begin position="1"/>
        <end position="13"/>
    </location>
</feature>
<evidence type="ECO:0000313" key="2">
    <source>
        <dbReference type="EMBL" id="BCP65639.1"/>
    </source>
</evidence>
<evidence type="ECO:0000313" key="3">
    <source>
        <dbReference type="Proteomes" id="UP000596099"/>
    </source>
</evidence>